<comment type="similarity">
    <text evidence="1">Belongs to the N-Me-Phe pilin family.</text>
</comment>
<proteinExistence type="inferred from homology"/>
<dbReference type="PANTHER" id="PTHR30093">
    <property type="entry name" value="GENERAL SECRETION PATHWAY PROTEIN G"/>
    <property type="match status" value="1"/>
</dbReference>
<dbReference type="PROSITE" id="PS00409">
    <property type="entry name" value="PROKAR_NTER_METHYL"/>
    <property type="match status" value="1"/>
</dbReference>
<keyword evidence="3" id="KW-0472">Membrane</keyword>
<keyword evidence="3" id="KW-0812">Transmembrane</keyword>
<evidence type="ECO:0000256" key="3">
    <source>
        <dbReference type="SAM" id="Phobius"/>
    </source>
</evidence>
<dbReference type="Pfam" id="PF07963">
    <property type="entry name" value="N_methyl"/>
    <property type="match status" value="1"/>
</dbReference>
<dbReference type="EMBL" id="JAWIIV010000042">
    <property type="protein sequence ID" value="MEC4723046.1"/>
    <property type="molecule type" value="Genomic_DNA"/>
</dbReference>
<gene>
    <name evidence="4" type="ORF">RY831_28195</name>
</gene>
<keyword evidence="2" id="KW-0488">Methylation</keyword>
<dbReference type="Gene3D" id="3.30.700.10">
    <property type="entry name" value="Glycoprotein, Type 4 Pilin"/>
    <property type="match status" value="1"/>
</dbReference>
<dbReference type="NCBIfam" id="TIGR02532">
    <property type="entry name" value="IV_pilin_GFxxxE"/>
    <property type="match status" value="1"/>
</dbReference>
<dbReference type="InterPro" id="IPR012902">
    <property type="entry name" value="N_methyl_site"/>
</dbReference>
<accession>A0ABU6JHB1</accession>
<sequence>MKLQQFKPAQMKANVQKGFTLIELMIVVAIIGILAAVAIPAYQNYVSKAKFQDIVSAAASVEKAISLCLNENAGDAGACDTAEKVGLTSITNSKEASTALAITATTAAVTATANAGAGGYTYINTPAMNGSQIVWTQSGTCLAAKVCTQ</sequence>
<feature type="transmembrane region" description="Helical" evidence="3">
    <location>
        <begin position="21"/>
        <end position="42"/>
    </location>
</feature>
<reference evidence="4 5" key="1">
    <citation type="submission" date="2023-10" db="EMBL/GenBank/DDBJ databases">
        <title>Noviherbaspirillum sp. CPCC 100848 genome assembly.</title>
        <authorList>
            <person name="Li X.Y."/>
            <person name="Fang X.M."/>
        </authorList>
    </citation>
    <scope>NUCLEOTIDE SEQUENCE [LARGE SCALE GENOMIC DNA]</scope>
    <source>
        <strain evidence="4 5">CPCC 100848</strain>
    </source>
</reference>
<dbReference type="PRINTS" id="PR00813">
    <property type="entry name" value="BCTERIALGSPG"/>
</dbReference>
<evidence type="ECO:0000313" key="5">
    <source>
        <dbReference type="Proteomes" id="UP001352263"/>
    </source>
</evidence>
<dbReference type="InterPro" id="IPR000983">
    <property type="entry name" value="Bac_GSPG_pilin"/>
</dbReference>
<evidence type="ECO:0000256" key="1">
    <source>
        <dbReference type="ARBA" id="ARBA00005233"/>
    </source>
</evidence>
<dbReference type="SUPFAM" id="SSF54523">
    <property type="entry name" value="Pili subunits"/>
    <property type="match status" value="1"/>
</dbReference>
<evidence type="ECO:0000256" key="2">
    <source>
        <dbReference type="ARBA" id="ARBA00022481"/>
    </source>
</evidence>
<comment type="caution">
    <text evidence="4">The sequence shown here is derived from an EMBL/GenBank/DDBJ whole genome shotgun (WGS) entry which is preliminary data.</text>
</comment>
<keyword evidence="3" id="KW-1133">Transmembrane helix</keyword>
<dbReference type="InterPro" id="IPR045584">
    <property type="entry name" value="Pilin-like"/>
</dbReference>
<keyword evidence="5" id="KW-1185">Reference proteome</keyword>
<name>A0ABU6JHB1_9BURK</name>
<protein>
    <submittedName>
        <fullName evidence="4">Prepilin-type N-terminal cleavage/methylation domain-containing protein</fullName>
    </submittedName>
</protein>
<dbReference type="Proteomes" id="UP001352263">
    <property type="component" value="Unassembled WGS sequence"/>
</dbReference>
<evidence type="ECO:0000313" key="4">
    <source>
        <dbReference type="EMBL" id="MEC4723046.1"/>
    </source>
</evidence>
<organism evidence="4 5">
    <name type="scientific">Noviherbaspirillum album</name>
    <dbReference type="NCBI Taxonomy" id="3080276"/>
    <lineage>
        <taxon>Bacteria</taxon>
        <taxon>Pseudomonadati</taxon>
        <taxon>Pseudomonadota</taxon>
        <taxon>Betaproteobacteria</taxon>
        <taxon>Burkholderiales</taxon>
        <taxon>Oxalobacteraceae</taxon>
        <taxon>Noviherbaspirillum</taxon>
    </lineage>
</organism>
<dbReference type="PANTHER" id="PTHR30093:SF34">
    <property type="entry name" value="PREPILIN PEPTIDASE-DEPENDENT PROTEIN D"/>
    <property type="match status" value="1"/>
</dbReference>